<keyword evidence="1" id="KW-1133">Transmembrane helix</keyword>
<evidence type="ECO:0000313" key="3">
    <source>
        <dbReference type="Proteomes" id="UP001304071"/>
    </source>
</evidence>
<gene>
    <name evidence="2" type="ORF">R8Z52_05640</name>
</gene>
<feature type="transmembrane region" description="Helical" evidence="1">
    <location>
        <begin position="12"/>
        <end position="33"/>
    </location>
</feature>
<keyword evidence="3" id="KW-1185">Reference proteome</keyword>
<dbReference type="Proteomes" id="UP001304071">
    <property type="component" value="Chromosome 1"/>
</dbReference>
<dbReference type="EMBL" id="CP138203">
    <property type="protein sequence ID" value="WPC74701.1"/>
    <property type="molecule type" value="Genomic_DNA"/>
</dbReference>
<dbReference type="InterPro" id="IPR021271">
    <property type="entry name" value="DUF2850"/>
</dbReference>
<accession>A0ABZ0QGW6</accession>
<evidence type="ECO:0000313" key="2">
    <source>
        <dbReference type="EMBL" id="WPC74701.1"/>
    </source>
</evidence>
<organism evidence="2 3">
    <name type="scientific">Vibrio porteresiae DSM 19223</name>
    <dbReference type="NCBI Taxonomy" id="1123496"/>
    <lineage>
        <taxon>Bacteria</taxon>
        <taxon>Pseudomonadati</taxon>
        <taxon>Pseudomonadota</taxon>
        <taxon>Gammaproteobacteria</taxon>
        <taxon>Vibrionales</taxon>
        <taxon>Vibrionaceae</taxon>
        <taxon>Vibrio</taxon>
    </lineage>
</organism>
<name>A0ABZ0QGW6_9VIBR</name>
<proteinExistence type="predicted"/>
<keyword evidence="1" id="KW-0812">Transmembrane</keyword>
<reference evidence="2 3" key="1">
    <citation type="submission" date="2023-11" db="EMBL/GenBank/DDBJ databases">
        <title>Plant-associative lifestyle of Vibrio porteresiae and its evolutionary dynamics.</title>
        <authorList>
            <person name="Rameshkumar N."/>
            <person name="Kirti K."/>
        </authorList>
    </citation>
    <scope>NUCLEOTIDE SEQUENCE [LARGE SCALE GENOMIC DNA]</scope>
    <source>
        <strain evidence="2 3">MSSRF30</strain>
    </source>
</reference>
<protein>
    <submittedName>
        <fullName evidence="2">DUF2850 domain-containing protein</fullName>
    </submittedName>
</protein>
<evidence type="ECO:0000256" key="1">
    <source>
        <dbReference type="SAM" id="Phobius"/>
    </source>
</evidence>
<dbReference type="RefSeq" id="WP_261894985.1">
    <property type="nucleotide sequence ID" value="NZ_AP024895.1"/>
</dbReference>
<sequence>MATRKTKILEWSLLAIAVLGTLIAALMYGHLYLKAQRFFTPEMAISGLWVEQDVAPYAAQTIEVRKNAISVQGHTVTTRYQFDGEYLTYRAGGINYKFKMTNQDLTEMKLISPSYYSPVFRLSGKYKNNIR</sequence>
<dbReference type="Pfam" id="PF11012">
    <property type="entry name" value="DUF2850"/>
    <property type="match status" value="1"/>
</dbReference>
<keyword evidence="1" id="KW-0472">Membrane</keyword>